<sequence length="61" mass="6843">MELKRLIGKLERGVIHAQQPRLSPPQCFALITPLIDARLRSIQQRLQHDSLKGLPAAHKPG</sequence>
<name>A0AA42TFC1_STUST</name>
<gene>
    <name evidence="1" type="ORF">N5C32_02705</name>
</gene>
<dbReference type="Proteomes" id="UP001158500">
    <property type="component" value="Unassembled WGS sequence"/>
</dbReference>
<dbReference type="RefSeq" id="WP_279641071.1">
    <property type="nucleotide sequence ID" value="NZ_JAOCAE010000001.1"/>
</dbReference>
<dbReference type="AlphaFoldDB" id="A0AA42TFC1"/>
<comment type="caution">
    <text evidence="1">The sequence shown here is derived from an EMBL/GenBank/DDBJ whole genome shotgun (WGS) entry which is preliminary data.</text>
</comment>
<dbReference type="EMBL" id="JAOCAE010000001">
    <property type="protein sequence ID" value="MDH1234945.1"/>
    <property type="molecule type" value="Genomic_DNA"/>
</dbReference>
<protein>
    <submittedName>
        <fullName evidence="1">Uncharacterized protein</fullName>
    </submittedName>
</protein>
<accession>A0AA42TFC1</accession>
<organism evidence="1 2">
    <name type="scientific">Stutzerimonas stutzeri</name>
    <name type="common">Pseudomonas stutzeri</name>
    <dbReference type="NCBI Taxonomy" id="316"/>
    <lineage>
        <taxon>Bacteria</taxon>
        <taxon>Pseudomonadati</taxon>
        <taxon>Pseudomonadota</taxon>
        <taxon>Gammaproteobacteria</taxon>
        <taxon>Pseudomonadales</taxon>
        <taxon>Pseudomonadaceae</taxon>
        <taxon>Stutzerimonas</taxon>
    </lineage>
</organism>
<reference evidence="1" key="1">
    <citation type="submission" date="2022-09" db="EMBL/GenBank/DDBJ databases">
        <title>Intensive care unit water sources are persistently colonized with multi-drug resistant bacteria and are the site of extensive horizontal gene transfer of antibiotic resistance genes.</title>
        <authorList>
            <person name="Diorio-Toth L."/>
        </authorList>
    </citation>
    <scope>NUCLEOTIDE SEQUENCE</scope>
    <source>
        <strain evidence="1">GD03947</strain>
    </source>
</reference>
<evidence type="ECO:0000313" key="2">
    <source>
        <dbReference type="Proteomes" id="UP001158500"/>
    </source>
</evidence>
<evidence type="ECO:0000313" key="1">
    <source>
        <dbReference type="EMBL" id="MDH1234945.1"/>
    </source>
</evidence>
<proteinExistence type="predicted"/>